<feature type="region of interest" description="Disordered" evidence="1">
    <location>
        <begin position="30"/>
        <end position="92"/>
    </location>
</feature>
<reference evidence="3" key="3">
    <citation type="submission" date="2014-09" db="EMBL/GenBank/DDBJ databases">
        <authorList>
            <person name="Magalhaes I.L.F."/>
            <person name="Oliveira U."/>
            <person name="Santos F.R."/>
            <person name="Vidigal T.H.D.A."/>
            <person name="Brescovit A.D."/>
            <person name="Santos A.J."/>
        </authorList>
    </citation>
    <scope>NUCLEOTIDE SEQUENCE</scope>
</reference>
<dbReference type="EMBL" id="GBRD01017721">
    <property type="protein sequence ID" value="JAG48106.1"/>
    <property type="molecule type" value="Transcribed_RNA"/>
</dbReference>
<evidence type="ECO:0000256" key="1">
    <source>
        <dbReference type="SAM" id="MobiDB-lite"/>
    </source>
</evidence>
<dbReference type="EMBL" id="GBRD01011146">
    <property type="protein sequence ID" value="JAG54678.1"/>
    <property type="molecule type" value="Transcribed_RNA"/>
</dbReference>
<organism evidence="2">
    <name type="scientific">Lygus hesperus</name>
    <name type="common">Western plant bug</name>
    <dbReference type="NCBI Taxonomy" id="30085"/>
    <lineage>
        <taxon>Eukaryota</taxon>
        <taxon>Metazoa</taxon>
        <taxon>Ecdysozoa</taxon>
        <taxon>Arthropoda</taxon>
        <taxon>Hexapoda</taxon>
        <taxon>Insecta</taxon>
        <taxon>Pterygota</taxon>
        <taxon>Neoptera</taxon>
        <taxon>Paraneoptera</taxon>
        <taxon>Hemiptera</taxon>
        <taxon>Heteroptera</taxon>
        <taxon>Panheteroptera</taxon>
        <taxon>Cimicomorpha</taxon>
        <taxon>Miridae</taxon>
        <taxon>Mirini</taxon>
        <taxon>Lygus</taxon>
    </lineage>
</organism>
<feature type="region of interest" description="Disordered" evidence="1">
    <location>
        <begin position="230"/>
        <end position="269"/>
    </location>
</feature>
<feature type="compositionally biased region" description="Basic and acidic residues" evidence="1">
    <location>
        <begin position="385"/>
        <end position="394"/>
    </location>
</feature>
<feature type="compositionally biased region" description="Basic and acidic residues" evidence="1">
    <location>
        <begin position="34"/>
        <end position="50"/>
    </location>
</feature>
<name>A0A0A9XCN7_LYGHE</name>
<reference evidence="2" key="1">
    <citation type="journal article" date="2014" name="PLoS ONE">
        <title>Transcriptome-Based Identification of ABC Transporters in the Western Tarnished Plant Bug Lygus hesperus.</title>
        <authorList>
            <person name="Hull J.J."/>
            <person name="Chaney K."/>
            <person name="Geib S.M."/>
            <person name="Fabrick J.A."/>
            <person name="Brent C.S."/>
            <person name="Walsh D."/>
            <person name="Lavine L.C."/>
        </authorList>
    </citation>
    <scope>NUCLEOTIDE SEQUENCE</scope>
</reference>
<evidence type="ECO:0000313" key="2">
    <source>
        <dbReference type="EMBL" id="JAG17744.1"/>
    </source>
</evidence>
<sequence length="394" mass="45192">MLRYDVKDDSYDRGASGRCNKPFAAFYEDDFRDEVDASRQEQAYTKDRYRERKHVPERKGRVFKDRDSGQQQTENSKKKPLEESSEECQSAEVHTKLQQVMGTNAQTELNTLAEGTPTTNMNYCEYLKRPMLDYDNQQYPQTVTNLKNNATEAKGQQSPSTALVVYSSQNQLEDHDCNDGKSEGEDNIASNNLKASPVFYITPEVMDSLCEQYSREYRKSLLEQAKNVKQDVLEHNEDNSKTDEMKPRDCSRENSDSIPDESKISEHEYDSAEDVCSDKYIQQIFNRYQTQSLGNKQETSPGENDFVTVGSTKHKSYNDSCDANFHTKNPDTPYVVKDYTCKTTKKLMRNDASEHKPEENFEGRQKSFWHSCDPPKGIKKGCHSSSKDRGPCGD</sequence>
<reference evidence="2" key="2">
    <citation type="submission" date="2014-07" db="EMBL/GenBank/DDBJ databases">
        <authorList>
            <person name="Hull J."/>
        </authorList>
    </citation>
    <scope>NUCLEOTIDE SEQUENCE</scope>
</reference>
<dbReference type="EMBL" id="GBHO01025860">
    <property type="protein sequence ID" value="JAG17744.1"/>
    <property type="molecule type" value="Transcribed_RNA"/>
</dbReference>
<feature type="region of interest" description="Disordered" evidence="1">
    <location>
        <begin position="348"/>
        <end position="394"/>
    </location>
</feature>
<protein>
    <submittedName>
        <fullName evidence="2">Fatty acid metabolism regulator protein</fullName>
    </submittedName>
</protein>
<proteinExistence type="predicted"/>
<accession>A0A0A9XCN7</accession>
<gene>
    <name evidence="2" type="primary">fadR</name>
    <name evidence="2" type="ORF">CM83_49965</name>
</gene>
<dbReference type="AlphaFoldDB" id="A0A0A9XCN7"/>
<feature type="compositionally biased region" description="Basic and acidic residues" evidence="1">
    <location>
        <begin position="348"/>
        <end position="365"/>
    </location>
</feature>
<evidence type="ECO:0000313" key="3">
    <source>
        <dbReference type="EMBL" id="JAG48106.1"/>
    </source>
</evidence>
<feature type="compositionally biased region" description="Basic and acidic residues" evidence="1">
    <location>
        <begin position="57"/>
        <end position="68"/>
    </location>
</feature>